<gene>
    <name evidence="8" type="ORF">F4553_003743</name>
</gene>
<evidence type="ECO:0000313" key="9">
    <source>
        <dbReference type="Proteomes" id="UP000587527"/>
    </source>
</evidence>
<feature type="region of interest" description="Disordered" evidence="5">
    <location>
        <begin position="74"/>
        <end position="112"/>
    </location>
</feature>
<name>A0A841BQ27_9ACTN</name>
<keyword evidence="3 6" id="KW-1133">Transmembrane helix</keyword>
<feature type="transmembrane region" description="Helical" evidence="6">
    <location>
        <begin position="39"/>
        <end position="62"/>
    </location>
</feature>
<keyword evidence="2 6" id="KW-0812">Transmembrane</keyword>
<dbReference type="AlphaFoldDB" id="A0A841BQ27"/>
<evidence type="ECO:0000256" key="6">
    <source>
        <dbReference type="SAM" id="Phobius"/>
    </source>
</evidence>
<dbReference type="Proteomes" id="UP000587527">
    <property type="component" value="Unassembled WGS sequence"/>
</dbReference>
<dbReference type="InterPro" id="IPR010652">
    <property type="entry name" value="DUF1232"/>
</dbReference>
<keyword evidence="4 6" id="KW-0472">Membrane</keyword>
<comment type="subcellular location">
    <subcellularLocation>
        <location evidence="1">Endomembrane system</location>
        <topology evidence="1">Multi-pass membrane protein</topology>
    </subcellularLocation>
</comment>
<protein>
    <recommendedName>
        <fullName evidence="7">DUF1232 domain-containing protein</fullName>
    </recommendedName>
</protein>
<sequence length="112" mass="12144">MPRMIWATMRGKYDGAGRLFLMAIGAIYVVSPIDAIPELFLAFAGLIDDLFVVTWIAGAFLAETDRFLAWEQGLLNQPGSNPPRQPDGGRRQKSAPRASGRPGEVIEGDVVG</sequence>
<evidence type="ECO:0000256" key="3">
    <source>
        <dbReference type="ARBA" id="ARBA00022989"/>
    </source>
</evidence>
<proteinExistence type="predicted"/>
<dbReference type="Pfam" id="PF06803">
    <property type="entry name" value="DUF1232"/>
    <property type="match status" value="1"/>
</dbReference>
<dbReference type="EMBL" id="JACHMN010000002">
    <property type="protein sequence ID" value="MBB5870364.1"/>
    <property type="molecule type" value="Genomic_DNA"/>
</dbReference>
<evidence type="ECO:0000256" key="4">
    <source>
        <dbReference type="ARBA" id="ARBA00023136"/>
    </source>
</evidence>
<feature type="transmembrane region" description="Helical" evidence="6">
    <location>
        <begin position="16"/>
        <end position="33"/>
    </location>
</feature>
<evidence type="ECO:0000313" key="8">
    <source>
        <dbReference type="EMBL" id="MBB5870364.1"/>
    </source>
</evidence>
<evidence type="ECO:0000259" key="7">
    <source>
        <dbReference type="Pfam" id="PF06803"/>
    </source>
</evidence>
<reference evidence="8 9" key="1">
    <citation type="submission" date="2020-08" db="EMBL/GenBank/DDBJ databases">
        <title>Sequencing the genomes of 1000 actinobacteria strains.</title>
        <authorList>
            <person name="Klenk H.-P."/>
        </authorList>
    </citation>
    <scope>NUCLEOTIDE SEQUENCE [LARGE SCALE GENOMIC DNA]</scope>
    <source>
        <strain evidence="8 9">DSM 45362</strain>
    </source>
</reference>
<evidence type="ECO:0000256" key="2">
    <source>
        <dbReference type="ARBA" id="ARBA00022692"/>
    </source>
</evidence>
<feature type="domain" description="DUF1232" evidence="7">
    <location>
        <begin position="20"/>
        <end position="55"/>
    </location>
</feature>
<dbReference type="RefSeq" id="WP_376776226.1">
    <property type="nucleotide sequence ID" value="NZ_JACHMN010000002.1"/>
</dbReference>
<comment type="caution">
    <text evidence="8">The sequence shown here is derived from an EMBL/GenBank/DDBJ whole genome shotgun (WGS) entry which is preliminary data.</text>
</comment>
<dbReference type="GO" id="GO:0012505">
    <property type="term" value="C:endomembrane system"/>
    <property type="evidence" value="ECO:0007669"/>
    <property type="project" value="UniProtKB-SubCell"/>
</dbReference>
<organism evidence="8 9">
    <name type="scientific">Allocatelliglobosispora scoriae</name>
    <dbReference type="NCBI Taxonomy" id="643052"/>
    <lineage>
        <taxon>Bacteria</taxon>
        <taxon>Bacillati</taxon>
        <taxon>Actinomycetota</taxon>
        <taxon>Actinomycetes</taxon>
        <taxon>Micromonosporales</taxon>
        <taxon>Micromonosporaceae</taxon>
        <taxon>Allocatelliglobosispora</taxon>
    </lineage>
</organism>
<evidence type="ECO:0000256" key="5">
    <source>
        <dbReference type="SAM" id="MobiDB-lite"/>
    </source>
</evidence>
<accession>A0A841BQ27</accession>
<keyword evidence="9" id="KW-1185">Reference proteome</keyword>
<evidence type="ECO:0000256" key="1">
    <source>
        <dbReference type="ARBA" id="ARBA00004127"/>
    </source>
</evidence>